<feature type="chain" id="PRO_5003878273" evidence="2">
    <location>
        <begin position="22"/>
        <end position="279"/>
    </location>
</feature>
<evidence type="ECO:0000256" key="2">
    <source>
        <dbReference type="SAM" id="SignalP"/>
    </source>
</evidence>
<dbReference type="EMBL" id="CP003746">
    <property type="protein sequence ID" value="AFU99483.1"/>
    <property type="molecule type" value="Genomic_DNA"/>
</dbReference>
<protein>
    <submittedName>
        <fullName evidence="3">Sel1 domain-containing protein</fullName>
    </submittedName>
</protein>
<name>K4KN06_SIMAS</name>
<dbReference type="SMART" id="SM00671">
    <property type="entry name" value="SEL1"/>
    <property type="match status" value="4"/>
</dbReference>
<dbReference type="InterPro" id="IPR011990">
    <property type="entry name" value="TPR-like_helical_dom_sf"/>
</dbReference>
<evidence type="ECO:0000256" key="1">
    <source>
        <dbReference type="ARBA" id="ARBA00022737"/>
    </source>
</evidence>
<dbReference type="AlphaFoldDB" id="K4KN06"/>
<feature type="signal peptide" evidence="2">
    <location>
        <begin position="1"/>
        <end position="21"/>
    </location>
</feature>
<gene>
    <name evidence="3" type="ordered locus">M5M_11530</name>
</gene>
<dbReference type="PANTHER" id="PTHR46430:SF2">
    <property type="entry name" value="CHITIN SYNTHASE REGULATORY FACTOR 4"/>
    <property type="match status" value="1"/>
</dbReference>
<dbReference type="RefSeq" id="WP_015047647.1">
    <property type="nucleotide sequence ID" value="NC_018868.3"/>
</dbReference>
<reference evidence="3 4" key="1">
    <citation type="journal article" date="2013" name="Genome Announc.">
        <title>Complete genome sequence of Simiduia agarivorans SA1(T), a marine bacterium able to degrade a variety of polysaccharides.</title>
        <authorList>
            <person name="Lin S.Y."/>
            <person name="Shieh W.Y."/>
            <person name="Chen J.S."/>
            <person name="Tang S.L."/>
        </authorList>
    </citation>
    <scope>NUCLEOTIDE SEQUENCE [LARGE SCALE GENOMIC DNA]</scope>
    <source>
        <strain evidence="4">DSM 21679 / JCM 13881 / BCRC 17597 / SA1</strain>
    </source>
</reference>
<dbReference type="OrthoDB" id="6114904at2"/>
<dbReference type="STRING" id="1117647.M5M_11530"/>
<dbReference type="Proteomes" id="UP000000466">
    <property type="component" value="Chromosome"/>
</dbReference>
<dbReference type="Gene3D" id="1.25.40.10">
    <property type="entry name" value="Tetratricopeptide repeat domain"/>
    <property type="match status" value="2"/>
</dbReference>
<dbReference type="PANTHER" id="PTHR46430">
    <property type="entry name" value="PROTEIN SKT5-RELATED"/>
    <property type="match status" value="1"/>
</dbReference>
<keyword evidence="4" id="KW-1185">Reference proteome</keyword>
<dbReference type="HOGENOM" id="CLU_997138_0_0_6"/>
<dbReference type="KEGG" id="saga:M5M_11530"/>
<accession>K4KN06</accession>
<evidence type="ECO:0000313" key="3">
    <source>
        <dbReference type="EMBL" id="AFU99483.1"/>
    </source>
</evidence>
<proteinExistence type="predicted"/>
<sequence>MRNALTAAGLLLALATPATHANPGSFEQAAQWFDAGEYASAHPLLLELDKHGDLRASFLLCIQFLDGLGVTQDLPRGFRLCHKGADHGFPPAVRMTAANYLLGRGTAANPERGIAMFEKAAQAGDLDAQISMAEIYAGAIDPALLDPEKMLVYLQMAADQGQPEGLFMSGSLQLALADAIPNTYWERRESALAQVVRAANMNYGPAQYALGELYLKGTLVVGSLADSLFWFTLADRAGHPDAREKRFELELGSNAGIRAAVSRRLNSWKPLPRPELTNP</sequence>
<evidence type="ECO:0000313" key="4">
    <source>
        <dbReference type="Proteomes" id="UP000000466"/>
    </source>
</evidence>
<keyword evidence="2" id="KW-0732">Signal</keyword>
<keyword evidence="1" id="KW-0677">Repeat</keyword>
<dbReference type="SUPFAM" id="SSF81901">
    <property type="entry name" value="HCP-like"/>
    <property type="match status" value="1"/>
</dbReference>
<dbReference type="InterPro" id="IPR051726">
    <property type="entry name" value="Chitin_Synth_Reg"/>
</dbReference>
<dbReference type="InterPro" id="IPR006597">
    <property type="entry name" value="Sel1-like"/>
</dbReference>
<dbReference type="Pfam" id="PF08238">
    <property type="entry name" value="Sel1"/>
    <property type="match status" value="4"/>
</dbReference>
<dbReference type="eggNOG" id="COG0790">
    <property type="taxonomic scope" value="Bacteria"/>
</dbReference>
<organism evidence="3 4">
    <name type="scientific">Simiduia agarivorans (strain DSM 21679 / JCM 13881 / BCRC 17597 / SA1)</name>
    <dbReference type="NCBI Taxonomy" id="1117647"/>
    <lineage>
        <taxon>Bacteria</taxon>
        <taxon>Pseudomonadati</taxon>
        <taxon>Pseudomonadota</taxon>
        <taxon>Gammaproteobacteria</taxon>
        <taxon>Cellvibrionales</taxon>
        <taxon>Cellvibrionaceae</taxon>
        <taxon>Simiduia</taxon>
    </lineage>
</organism>